<organism evidence="2 3">
    <name type="scientific">Pseudogymnoascus verrucosus</name>
    <dbReference type="NCBI Taxonomy" id="342668"/>
    <lineage>
        <taxon>Eukaryota</taxon>
        <taxon>Fungi</taxon>
        <taxon>Dikarya</taxon>
        <taxon>Ascomycota</taxon>
        <taxon>Pezizomycotina</taxon>
        <taxon>Leotiomycetes</taxon>
        <taxon>Thelebolales</taxon>
        <taxon>Thelebolaceae</taxon>
        <taxon>Pseudogymnoascus</taxon>
    </lineage>
</organism>
<dbReference type="CDD" id="cd02440">
    <property type="entry name" value="AdoMet_MTases"/>
    <property type="match status" value="1"/>
</dbReference>
<dbReference type="GeneID" id="28842040"/>
<dbReference type="GO" id="GO:0008168">
    <property type="term" value="F:methyltransferase activity"/>
    <property type="evidence" value="ECO:0007669"/>
    <property type="project" value="TreeGrafter"/>
</dbReference>
<dbReference type="PANTHER" id="PTHR43591">
    <property type="entry name" value="METHYLTRANSFERASE"/>
    <property type="match status" value="1"/>
</dbReference>
<dbReference type="STRING" id="342668.A0A1B8GC93"/>
<reference evidence="3" key="2">
    <citation type="journal article" date="2018" name="Nat. Commun.">
        <title>Extreme sensitivity to ultraviolet light in the fungal pathogen causing white-nose syndrome of bats.</title>
        <authorList>
            <person name="Palmer J.M."/>
            <person name="Drees K.P."/>
            <person name="Foster J.T."/>
            <person name="Lindner D.L."/>
        </authorList>
    </citation>
    <scope>NUCLEOTIDE SEQUENCE [LARGE SCALE GENOMIC DNA]</scope>
    <source>
        <strain evidence="3">UAMH 10579</strain>
    </source>
</reference>
<evidence type="ECO:0008006" key="4">
    <source>
        <dbReference type="Google" id="ProtNLM"/>
    </source>
</evidence>
<dbReference type="AlphaFoldDB" id="A0A1B8GC93"/>
<dbReference type="EMBL" id="KV460253">
    <property type="protein sequence ID" value="OBT93456.1"/>
    <property type="molecule type" value="Genomic_DNA"/>
</dbReference>
<gene>
    <name evidence="2" type="ORF">VE01_08654</name>
</gene>
<dbReference type="Gene3D" id="3.40.50.150">
    <property type="entry name" value="Vaccinia Virus protein VP39"/>
    <property type="match status" value="1"/>
</dbReference>
<protein>
    <recommendedName>
        <fullName evidence="4">Methyltransferase domain-containing protein</fullName>
    </recommendedName>
</protein>
<dbReference type="PANTHER" id="PTHR43591:SF10">
    <property type="entry name" value="ABC TRANSMEMBRANE TYPE-1 DOMAIN-CONTAINING PROTEIN-RELATED"/>
    <property type="match status" value="1"/>
</dbReference>
<name>A0A1B8GC93_9PEZI</name>
<evidence type="ECO:0000256" key="1">
    <source>
        <dbReference type="SAM" id="MobiDB-lite"/>
    </source>
</evidence>
<feature type="region of interest" description="Disordered" evidence="1">
    <location>
        <begin position="1"/>
        <end position="34"/>
    </location>
</feature>
<dbReference type="RefSeq" id="XP_018127189.1">
    <property type="nucleotide sequence ID" value="XM_018278075.2"/>
</dbReference>
<keyword evidence="3" id="KW-1185">Reference proteome</keyword>
<accession>A0A1B8GC93</accession>
<evidence type="ECO:0000313" key="3">
    <source>
        <dbReference type="Proteomes" id="UP000091956"/>
    </source>
</evidence>
<dbReference type="Proteomes" id="UP000091956">
    <property type="component" value="Unassembled WGS sequence"/>
</dbReference>
<dbReference type="SUPFAM" id="SSF53335">
    <property type="entry name" value="S-adenosyl-L-methionine-dependent methyltransferases"/>
    <property type="match status" value="1"/>
</dbReference>
<reference evidence="2 3" key="1">
    <citation type="submission" date="2016-03" db="EMBL/GenBank/DDBJ databases">
        <title>Comparative genomics of Pseudogymnoascus destructans, the fungus causing white-nose syndrome of bats.</title>
        <authorList>
            <person name="Palmer J.M."/>
            <person name="Drees K.P."/>
            <person name="Foster J.T."/>
            <person name="Lindner D.L."/>
        </authorList>
    </citation>
    <scope>NUCLEOTIDE SEQUENCE [LARGE SCALE GENOMIC DNA]</scope>
    <source>
        <strain evidence="2 3">UAMH 10579</strain>
    </source>
</reference>
<dbReference type="Pfam" id="PF13489">
    <property type="entry name" value="Methyltransf_23"/>
    <property type="match status" value="1"/>
</dbReference>
<proteinExistence type="predicted"/>
<sequence>MESTDQEPSAPQLAAPHPGQDHTELEVDSEENDSAYAESTRSSFMTSIASSVTRGIFENGRRYHSYGESQYAFPNDERELERLDMQHTMQTMLLNGKLFWSPIGPSPQRILDLGTGTGIWALEVADLYPSAEVIGTDVSAIQPDWVGPNCSFEIDDAEQDWLYEPNSFDFIHNRNFVCAIRNWERLVGQAFRHVKPGGWVEWHEKHPLFLSDDGSLKEDCAIAKWGTTFFEAAEIFGTSATSPRNLKRLMIDAGFVDVEEHILKLPVGPWPKDKRLKNVGLFEMVNMDEGLESLSLMLFTRALKWTREEVLMFLMEVRKATKDKSIHSYYHFYVVFGRKPETTHSV</sequence>
<dbReference type="InterPro" id="IPR029063">
    <property type="entry name" value="SAM-dependent_MTases_sf"/>
</dbReference>
<evidence type="ECO:0000313" key="2">
    <source>
        <dbReference type="EMBL" id="OBT93456.1"/>
    </source>
</evidence>
<dbReference type="OrthoDB" id="2013972at2759"/>